<dbReference type="KEGG" id="pfus:ADJ77_10075"/>
<dbReference type="InterPro" id="IPR039461">
    <property type="entry name" value="Peptidase_M49"/>
</dbReference>
<dbReference type="OrthoDB" id="9812747at2"/>
<dbReference type="GO" id="GO:0046872">
    <property type="term" value="F:metal ion binding"/>
    <property type="evidence" value="ECO:0007669"/>
    <property type="project" value="UniProtKB-KW"/>
</dbReference>
<dbReference type="Proteomes" id="UP000682005">
    <property type="component" value="Chromosome 2"/>
</dbReference>
<dbReference type="PANTHER" id="PTHR23422">
    <property type="entry name" value="DIPEPTIDYL PEPTIDASE III-RELATED"/>
    <property type="match status" value="1"/>
</dbReference>
<dbReference type="Proteomes" id="UP000060345">
    <property type="component" value="Chromosome 2"/>
</dbReference>
<dbReference type="EMBL" id="CP012075">
    <property type="protein sequence ID" value="AKU70692.1"/>
    <property type="molecule type" value="Genomic_DNA"/>
</dbReference>
<dbReference type="RefSeq" id="WP_025079191.1">
    <property type="nucleotide sequence ID" value="NZ_BAKO01000054.1"/>
</dbReference>
<dbReference type="GO" id="GO:0016787">
    <property type="term" value="F:hydrolase activity"/>
    <property type="evidence" value="ECO:0007669"/>
    <property type="project" value="UniProtKB-KW"/>
</dbReference>
<dbReference type="STRING" id="1236517.ADJ77_10075"/>
<evidence type="ECO:0000256" key="1">
    <source>
        <dbReference type="ARBA" id="ARBA00022723"/>
    </source>
</evidence>
<sequence>MIESAEEVTFNFQDERFADIQMLRYRLPGFNALTIRQKQLIYCLSKATLFGRDITFDQFGKYNLRIRKTLEAVFINYQGNRLEDDFLALEHYLKQIWFASGIYHHYGCDKFVPLFSEAFFRNIVMDINSKLLPLKEGETVNMLLEELCPVIFNPTVLPKRVEKGNGKDIVSSSACNYYEGVCQKEVEDFYTKLKQDGPTTATPSYGLNSTLIKKGDLICEDVWKVDGKYGAAIQKIVYWLNRAKDFAENDQQRHVINLLVRYYETGDLHDFDTYSIEWLHEQEGRIDFINGFIEVYGDPMGLKGSWEGIVEYKDLEATHRTLTISTNAQWFEDHSPINPLFRKPKVKGIIANVVCAAMLGGDNYPASAIGINLPNADWIRAEHGSKSVTISNLTHAYNMAAKGNGFREEFVVDADTCKLMELYADKTDNLHTDLHECLGHGSGRLSPGTDPDALKSYGNTIEEARADLFGLYYIADRKLLELGLLDSSEAYKAQYYSYMMNGLLTQQVRIKPGKQIEEAHMQNRALIAQWAMELGKETNVVEFINRKFEETGERKTYVRINDYEALRHIFAYELAEIQRIKSEGDFEAARQLVETYAINLDTNLHAEVLRRYEHLNIAPYKGFINPVLTPVYNESGEVIDVTVDYSESYTDQMLRYSNEYQTL</sequence>
<dbReference type="Gene3D" id="3.30.540.30">
    <property type="match status" value="1"/>
</dbReference>
<dbReference type="PANTHER" id="PTHR23422:SF11">
    <property type="entry name" value="DIPEPTIDYL PEPTIDASE 3"/>
    <property type="match status" value="1"/>
</dbReference>
<keyword evidence="1" id="KW-0479">Metal-binding</keyword>
<dbReference type="AlphaFoldDB" id="A0A0K1NNN4"/>
<dbReference type="EMBL" id="CP072369">
    <property type="protein sequence ID" value="QUB85759.1"/>
    <property type="molecule type" value="Genomic_DNA"/>
</dbReference>
<evidence type="ECO:0000313" key="5">
    <source>
        <dbReference type="Proteomes" id="UP000060345"/>
    </source>
</evidence>
<keyword evidence="2" id="KW-0378">Hydrolase</keyword>
<name>A0A0K1NNN4_9BACT</name>
<reference evidence="4 6" key="2">
    <citation type="submission" date="2021-03" db="EMBL/GenBank/DDBJ databases">
        <title>Human Oral Microbial Genomes.</title>
        <authorList>
            <person name="Johnston C.D."/>
            <person name="Chen T."/>
            <person name="Dewhirst F.E."/>
        </authorList>
    </citation>
    <scope>NUCLEOTIDE SEQUENCE [LARGE SCALE GENOMIC DNA]</scope>
    <source>
        <strain evidence="4 6">W1435</strain>
    </source>
</reference>
<dbReference type="Pfam" id="PF03571">
    <property type="entry name" value="Peptidase_M49"/>
    <property type="match status" value="2"/>
</dbReference>
<accession>A0A0K1NNN4</accession>
<reference evidence="3 5" key="1">
    <citation type="submission" date="2015-07" db="EMBL/GenBank/DDBJ databases">
        <authorList>
            <person name="Noorani M."/>
        </authorList>
    </citation>
    <scope>NUCLEOTIDE SEQUENCE [LARGE SCALE GENOMIC DNA]</scope>
    <source>
        <strain evidence="3 5">W1435</strain>
    </source>
</reference>
<evidence type="ECO:0000256" key="2">
    <source>
        <dbReference type="ARBA" id="ARBA00022801"/>
    </source>
</evidence>
<organism evidence="3 5">
    <name type="scientific">Prevotella fusca JCM 17724</name>
    <dbReference type="NCBI Taxonomy" id="1236517"/>
    <lineage>
        <taxon>Bacteria</taxon>
        <taxon>Pseudomonadati</taxon>
        <taxon>Bacteroidota</taxon>
        <taxon>Bacteroidia</taxon>
        <taxon>Bacteroidales</taxon>
        <taxon>Prevotellaceae</taxon>
        <taxon>Prevotella</taxon>
    </lineage>
</organism>
<gene>
    <name evidence="3" type="ORF">ADJ77_10075</name>
    <name evidence="4" type="ORF">J5A51_00300</name>
</gene>
<protein>
    <submittedName>
        <fullName evidence="3">Dihydrofolate reductase</fullName>
    </submittedName>
</protein>
<keyword evidence="6" id="KW-1185">Reference proteome</keyword>
<dbReference type="eggNOG" id="COG0457">
    <property type="taxonomic scope" value="Bacteria"/>
</dbReference>
<proteinExistence type="predicted"/>
<evidence type="ECO:0000313" key="3">
    <source>
        <dbReference type="EMBL" id="AKU70692.1"/>
    </source>
</evidence>
<evidence type="ECO:0000313" key="6">
    <source>
        <dbReference type="Proteomes" id="UP000682005"/>
    </source>
</evidence>
<evidence type="ECO:0000313" key="4">
    <source>
        <dbReference type="EMBL" id="QUB85759.1"/>
    </source>
</evidence>